<proteinExistence type="predicted"/>
<dbReference type="Pfam" id="PF22933">
    <property type="entry name" value="ComC_SSD"/>
    <property type="match status" value="1"/>
</dbReference>
<dbReference type="InterPro" id="IPR053331">
    <property type="entry name" value="EGF-like_comC"/>
</dbReference>
<dbReference type="GeneID" id="31358569"/>
<dbReference type="Gene3D" id="3.80.10.10">
    <property type="entry name" value="Ribonuclease Inhibitor"/>
    <property type="match status" value="1"/>
</dbReference>
<organism evidence="4 5">
    <name type="scientific">Heterostelium pallidum (strain ATCC 26659 / Pp 5 / PN500)</name>
    <name type="common">Cellular slime mold</name>
    <name type="synonym">Polysphondylium pallidum</name>
    <dbReference type="NCBI Taxonomy" id="670386"/>
    <lineage>
        <taxon>Eukaryota</taxon>
        <taxon>Amoebozoa</taxon>
        <taxon>Evosea</taxon>
        <taxon>Eumycetozoa</taxon>
        <taxon>Dictyostelia</taxon>
        <taxon>Acytosteliales</taxon>
        <taxon>Acytosteliaceae</taxon>
        <taxon>Heterostelium</taxon>
    </lineage>
</organism>
<keyword evidence="5" id="KW-1185">Reference proteome</keyword>
<dbReference type="Proteomes" id="UP000001396">
    <property type="component" value="Unassembled WGS sequence"/>
</dbReference>
<evidence type="ECO:0000256" key="1">
    <source>
        <dbReference type="SAM" id="Phobius"/>
    </source>
</evidence>
<dbReference type="PANTHER" id="PTHR24032">
    <property type="entry name" value="EGF-LIKE DOMAIN-CONTAINING PROTEIN-RELATED-RELATED"/>
    <property type="match status" value="1"/>
</dbReference>
<dbReference type="InParanoid" id="D3B3S5"/>
<dbReference type="InterPro" id="IPR032675">
    <property type="entry name" value="LRR_dom_sf"/>
</dbReference>
<dbReference type="SUPFAM" id="SSF52058">
    <property type="entry name" value="L domain-like"/>
    <property type="match status" value="1"/>
</dbReference>
<keyword evidence="1" id="KW-0472">Membrane</keyword>
<dbReference type="InterPro" id="IPR054484">
    <property type="entry name" value="ComC_SSD"/>
</dbReference>
<dbReference type="Pfam" id="PF24141">
    <property type="entry name" value="LRR_ComC"/>
    <property type="match status" value="1"/>
</dbReference>
<dbReference type="OMA" id="FICHAIR"/>
<feature type="domain" description="ComC supersandwich" evidence="2">
    <location>
        <begin position="591"/>
        <end position="648"/>
    </location>
</feature>
<dbReference type="STRING" id="670386.D3B3S5"/>
<dbReference type="RefSeq" id="XP_020436090.1">
    <property type="nucleotide sequence ID" value="XM_020574018.1"/>
</dbReference>
<feature type="transmembrane region" description="Helical" evidence="1">
    <location>
        <begin position="18"/>
        <end position="39"/>
    </location>
</feature>
<protein>
    <submittedName>
        <fullName evidence="4">Uncharacterized protein</fullName>
    </submittedName>
</protein>
<keyword evidence="1" id="KW-1133">Transmembrane helix</keyword>
<dbReference type="EMBL" id="ADBJ01000010">
    <property type="protein sequence ID" value="EFA83973.1"/>
    <property type="molecule type" value="Genomic_DNA"/>
</dbReference>
<comment type="caution">
    <text evidence="4">The sequence shown here is derived from an EMBL/GenBank/DDBJ whole genome shotgun (WGS) entry which is preliminary data.</text>
</comment>
<reference evidence="4 5" key="1">
    <citation type="journal article" date="2011" name="Genome Res.">
        <title>Phylogeny-wide analysis of social amoeba genomes highlights ancient origins for complex intercellular communication.</title>
        <authorList>
            <person name="Heidel A.J."/>
            <person name="Lawal H.M."/>
            <person name="Felder M."/>
            <person name="Schilde C."/>
            <person name="Helps N.R."/>
            <person name="Tunggal B."/>
            <person name="Rivero F."/>
            <person name="John U."/>
            <person name="Schleicher M."/>
            <person name="Eichinger L."/>
            <person name="Platzer M."/>
            <person name="Noegel A.A."/>
            <person name="Schaap P."/>
            <person name="Gloeckner G."/>
        </authorList>
    </citation>
    <scope>NUCLEOTIDE SEQUENCE [LARGE SCALE GENOMIC DNA]</scope>
    <source>
        <strain evidence="5">ATCC 26659 / Pp 5 / PN500</strain>
    </source>
</reference>
<dbReference type="FunCoup" id="D3B3S5">
    <property type="interactions" value="296"/>
</dbReference>
<evidence type="ECO:0000313" key="5">
    <source>
        <dbReference type="Proteomes" id="UP000001396"/>
    </source>
</evidence>
<gene>
    <name evidence="4" type="ORF">PPL_03046</name>
</gene>
<keyword evidence="1" id="KW-0812">Transmembrane</keyword>
<feature type="domain" description="EGF-like" evidence="3">
    <location>
        <begin position="67"/>
        <end position="361"/>
    </location>
</feature>
<evidence type="ECO:0000313" key="4">
    <source>
        <dbReference type="EMBL" id="EFA83973.1"/>
    </source>
</evidence>
<sequence length="684" mass="75866">MIITVNSNNRCSTKSQNYVYILFISILLLVSSCSVEATFNETECKTLQGDGTQQVTAEMFNFTISSQIVLSNMDTSGDQFFIYKLPSSASKLSCDHCNIQTLETTTLHFRGVRTLSILNNPISGKIYTSSVGSVSDLDYRAFDTSFIRELYWVLNMGINNVLPLSIKGYISGLPDGTTLTTTNFYSLNFQLGLNFNQSSFENLRTISTIATLILNDTKVQPNVQIDFPFADVHPTINTIQLYNLDLVAPTAYFNLSTMKSLMQFTISNSPNYNINGEIPFSAFGQSLTYIILSGIGITKPLSPNVPISNTLNIFTLSKNLLAGTPPIYPQANLLDYSNNKFSGLIPKEYCHYNFNLSYNLMTGELPTCVTCHLYSKLVKSMIVGNQFSNYRDNWTPSQYPPCTTIKIQTALLYDKSTLTIYGTDIGWENAFATKSPKTTIINEVPNERLGGPIWSMLYVDRYINVSFPSANNISISAPLTLQGAQISNISVYTAGNYGISFFMLGRGFGDNTSRIAMALGHYRCEVEQALSAAAGCTVYDVNIPDDTYIFQITILTPANTIITTNYTYIYRRSNASTTCPSKGGNTSVKFDAECASTNINAIGSNTLNYLTIEKNGKTLQGRFIDRMLSDGRPTFITTEIVKQTENEVMKFYIKFTKSGILIVKKASQEDDDPNSTSKLERINA</sequence>
<name>D3B3S5_HETP5</name>
<evidence type="ECO:0000259" key="2">
    <source>
        <dbReference type="Pfam" id="PF22933"/>
    </source>
</evidence>
<evidence type="ECO:0000259" key="3">
    <source>
        <dbReference type="Pfam" id="PF24141"/>
    </source>
</evidence>
<accession>D3B3S5</accession>
<dbReference type="PANTHER" id="PTHR24032:SF17">
    <property type="entry name" value="EGF-LIKE DOMAIN-CONTAINING PROTEIN"/>
    <property type="match status" value="1"/>
</dbReference>
<dbReference type="AlphaFoldDB" id="D3B3S5"/>
<dbReference type="InterPro" id="IPR057013">
    <property type="entry name" value="LRR_ComC"/>
</dbReference>